<dbReference type="SUPFAM" id="SSF56436">
    <property type="entry name" value="C-type lectin-like"/>
    <property type="match status" value="1"/>
</dbReference>
<protein>
    <submittedName>
        <fullName evidence="3">Formylglycine-generating enzyme family protein</fullName>
    </submittedName>
</protein>
<comment type="caution">
    <text evidence="3">The sequence shown here is derived from an EMBL/GenBank/DDBJ whole genome shotgun (WGS) entry which is preliminary data.</text>
</comment>
<reference evidence="3 4" key="1">
    <citation type="submission" date="2018-05" db="EMBL/GenBank/DDBJ databases">
        <title>Integrated omic analyses show evidence that a Ca. Accumulibacter phosphatis strain performs denitrification under micro-aerobic conditions.</title>
        <authorList>
            <person name="Camejo P.Y."/>
            <person name="Katherine M.D."/>
            <person name="Daniel N.R."/>
        </authorList>
    </citation>
    <scope>NUCLEOTIDE SEQUENCE [LARGE SCALE GENOMIC DNA]</scope>
    <source>
        <strain evidence="3">UW-LDO-IC</strain>
    </source>
</reference>
<dbReference type="InterPro" id="IPR051043">
    <property type="entry name" value="Sulfatase_Mod_Factor_Kinase"/>
</dbReference>
<dbReference type="EMBL" id="QPGA01000028">
    <property type="protein sequence ID" value="RDE49990.1"/>
    <property type="molecule type" value="Genomic_DNA"/>
</dbReference>
<evidence type="ECO:0000313" key="3">
    <source>
        <dbReference type="EMBL" id="RDE49990.1"/>
    </source>
</evidence>
<dbReference type="Gene3D" id="3.90.1580.10">
    <property type="entry name" value="paralog of FGE (formylglycine-generating enzyme)"/>
    <property type="match status" value="1"/>
</dbReference>
<proteinExistence type="predicted"/>
<dbReference type="InterPro" id="IPR005532">
    <property type="entry name" value="SUMF_dom"/>
</dbReference>
<feature type="region of interest" description="Disordered" evidence="1">
    <location>
        <begin position="272"/>
        <end position="305"/>
    </location>
</feature>
<dbReference type="Pfam" id="PF03781">
    <property type="entry name" value="FGE-sulfatase"/>
    <property type="match status" value="1"/>
</dbReference>
<evidence type="ECO:0000313" key="4">
    <source>
        <dbReference type="Proteomes" id="UP000253831"/>
    </source>
</evidence>
<dbReference type="Proteomes" id="UP000253831">
    <property type="component" value="Unassembled WGS sequence"/>
</dbReference>
<gene>
    <name evidence="3" type="ORF">DVS81_13605</name>
</gene>
<dbReference type="AlphaFoldDB" id="A0A369XKX7"/>
<feature type="domain" description="Sulfatase-modifying factor enzyme-like" evidence="2">
    <location>
        <begin position="47"/>
        <end position="272"/>
    </location>
</feature>
<evidence type="ECO:0000259" key="2">
    <source>
        <dbReference type="Pfam" id="PF03781"/>
    </source>
</evidence>
<name>A0A369XKX7_9PROT</name>
<dbReference type="InterPro" id="IPR016187">
    <property type="entry name" value="CTDL_fold"/>
</dbReference>
<dbReference type="PANTHER" id="PTHR23150">
    <property type="entry name" value="SULFATASE MODIFYING FACTOR 1, 2"/>
    <property type="match status" value="1"/>
</dbReference>
<dbReference type="GO" id="GO:0120147">
    <property type="term" value="F:formylglycine-generating oxidase activity"/>
    <property type="evidence" value="ECO:0007669"/>
    <property type="project" value="TreeGrafter"/>
</dbReference>
<sequence length="305" mass="33761">MPGITLDPAVAFFPDPFPEPWASDWGEDDLGLWMGMTLGEVRQVFRWIAPGRFLMGSPPEEPEREEREDREVQHAVRLSRGFWLADTVCTQALWQAVTGANPSHFKDDARNPVESVSWDDVQAFLSELNRRVPALQARLPSEAEWEYACRAGTTTPFSFGDNITPEQVNYDGNQPYAGGEKGLYRQKTVPAGSLPANPWGLYEMHGNVWEWCADWDGDYPNTPQVDPTGPQTGGSRVLRGGSWNSLGRYARCADRLGNEPGVRYRGIGFRFAPGQSGPAEPAGRVSEKSLAEPAPTARLAGQPRK</sequence>
<dbReference type="InterPro" id="IPR042095">
    <property type="entry name" value="SUMF_sf"/>
</dbReference>
<accession>A0A369XKX7</accession>
<organism evidence="3 4">
    <name type="scientific">Candidatus Accumulibacter meliphilus</name>
    <dbReference type="NCBI Taxonomy" id="2211374"/>
    <lineage>
        <taxon>Bacteria</taxon>
        <taxon>Pseudomonadati</taxon>
        <taxon>Pseudomonadota</taxon>
        <taxon>Betaproteobacteria</taxon>
        <taxon>Candidatus Accumulibacter</taxon>
    </lineage>
</organism>
<evidence type="ECO:0000256" key="1">
    <source>
        <dbReference type="SAM" id="MobiDB-lite"/>
    </source>
</evidence>
<dbReference type="PANTHER" id="PTHR23150:SF19">
    <property type="entry name" value="FORMYLGLYCINE-GENERATING ENZYME"/>
    <property type="match status" value="1"/>
</dbReference>